<evidence type="ECO:0000313" key="1">
    <source>
        <dbReference type="EMBL" id="CAB3977953.1"/>
    </source>
</evidence>
<protein>
    <submittedName>
        <fullName evidence="1">Uncharacterized protein</fullName>
    </submittedName>
</protein>
<comment type="caution">
    <text evidence="1">The sequence shown here is derived from an EMBL/GenBank/DDBJ whole genome shotgun (WGS) entry which is preliminary data.</text>
</comment>
<name>A0A6S7FMB0_PARCT</name>
<keyword evidence="2" id="KW-1185">Reference proteome</keyword>
<dbReference type="EMBL" id="CACRXK020000081">
    <property type="protein sequence ID" value="CAB3977953.1"/>
    <property type="molecule type" value="Genomic_DNA"/>
</dbReference>
<accession>A0A6S7FMB0</accession>
<evidence type="ECO:0000313" key="2">
    <source>
        <dbReference type="Proteomes" id="UP001152795"/>
    </source>
</evidence>
<reference evidence="1" key="1">
    <citation type="submission" date="2020-04" db="EMBL/GenBank/DDBJ databases">
        <authorList>
            <person name="Alioto T."/>
            <person name="Alioto T."/>
            <person name="Gomez Garrido J."/>
        </authorList>
    </citation>
    <scope>NUCLEOTIDE SEQUENCE</scope>
    <source>
        <strain evidence="1">A484AB</strain>
    </source>
</reference>
<proteinExistence type="predicted"/>
<gene>
    <name evidence="1" type="ORF">PACLA_8A050189</name>
</gene>
<organism evidence="1 2">
    <name type="scientific">Paramuricea clavata</name>
    <name type="common">Red gorgonian</name>
    <name type="synonym">Violescent sea-whip</name>
    <dbReference type="NCBI Taxonomy" id="317549"/>
    <lineage>
        <taxon>Eukaryota</taxon>
        <taxon>Metazoa</taxon>
        <taxon>Cnidaria</taxon>
        <taxon>Anthozoa</taxon>
        <taxon>Octocorallia</taxon>
        <taxon>Malacalcyonacea</taxon>
        <taxon>Plexauridae</taxon>
        <taxon>Paramuricea</taxon>
    </lineage>
</organism>
<dbReference type="AlphaFoldDB" id="A0A6S7FMB0"/>
<sequence>MEASALPYLLNIKDDLDDGIALKQLLVAEKALFQNNYPQVVLTHAVSSMAANYSTIIERYEGCSVPFLKGQQPVSGKTTALKAALGVFGIHRCISESTQRYIENKQSVSTIPFGWDDVSNIKTLASVVVNSFNGGGSASMKSCLSLLTVPMLTTNLETFEKRINTRLIRISFEKMEPRLIGKEKIAAEINLRQATKNAYKNVEDVCRSLNCGKGILEQRVSDMMSLQLFCAKKILEKVGLAEDYEGVWQKVKTVNLPSYIPPNNYTTNVETTGAAKSSEESIRDILYEHLIPAILADEPQKVPEYFCHIFNPTKCMCGASVVFHVKSTSECLKRHMNTNDNTISMESITDNSIRSYIKRKQIGCVGVQARFKALGKQFNAAHIQRLWFKEEHLAALDEKFGNKDGNKRQSKLESVLANVAPSGNSSVIHINVEGSSDVHPKTTTVNLSEVPPTTTVNLSEVPPATTVNLSEVPPTTTVNLSEVPPTTTVNLSEVPPTTTVNLSEVPPTTTINLDDDPPATTINLFEVPPTTTVNLSEVPPATTINLSEVPPTTTINLDDDPPATTINLSEVPPTTTVNLSEVPPATTINLSEVPPKTTVDPSDVEGKSK</sequence>
<dbReference type="Proteomes" id="UP001152795">
    <property type="component" value="Unassembled WGS sequence"/>
</dbReference>
<dbReference type="OrthoDB" id="5988509at2759"/>